<dbReference type="GO" id="GO:0005777">
    <property type="term" value="C:peroxisome"/>
    <property type="evidence" value="ECO:0007669"/>
    <property type="project" value="TreeGrafter"/>
</dbReference>
<dbReference type="Proteomes" id="UP000325577">
    <property type="component" value="Linkage Group LG3"/>
</dbReference>
<gene>
    <name evidence="6" type="ORF">F0562_007664</name>
</gene>
<evidence type="ECO:0000313" key="6">
    <source>
        <dbReference type="EMBL" id="KAA8525809.1"/>
    </source>
</evidence>
<dbReference type="AlphaFoldDB" id="A0A5J5A6A9"/>
<dbReference type="GO" id="GO:0019287">
    <property type="term" value="P:isopentenyl diphosphate biosynthetic process, mevalonate pathway"/>
    <property type="evidence" value="ECO:0007669"/>
    <property type="project" value="TreeGrafter"/>
</dbReference>
<accession>A0A5J5A6A9</accession>
<evidence type="ECO:0000256" key="2">
    <source>
        <dbReference type="ARBA" id="ARBA00022679"/>
    </source>
</evidence>
<dbReference type="OrthoDB" id="10418418at2759"/>
<keyword evidence="3" id="KW-0547">Nucleotide-binding</keyword>
<keyword evidence="4" id="KW-0418">Kinase</keyword>
<comment type="pathway">
    <text evidence="1">Isoprenoid biosynthesis; isopentenyl diphosphate biosynthesis via mevalonate pathway.</text>
</comment>
<dbReference type="InterPro" id="IPR035102">
    <property type="entry name" value="Phosphomevalonate_kinase"/>
</dbReference>
<organism evidence="6 7">
    <name type="scientific">Nyssa sinensis</name>
    <dbReference type="NCBI Taxonomy" id="561372"/>
    <lineage>
        <taxon>Eukaryota</taxon>
        <taxon>Viridiplantae</taxon>
        <taxon>Streptophyta</taxon>
        <taxon>Embryophyta</taxon>
        <taxon>Tracheophyta</taxon>
        <taxon>Spermatophyta</taxon>
        <taxon>Magnoliopsida</taxon>
        <taxon>eudicotyledons</taxon>
        <taxon>Gunneridae</taxon>
        <taxon>Pentapetalae</taxon>
        <taxon>asterids</taxon>
        <taxon>Cornales</taxon>
        <taxon>Nyssaceae</taxon>
        <taxon>Nyssa</taxon>
    </lineage>
</organism>
<dbReference type="PANTHER" id="PTHR31814:SF2">
    <property type="entry name" value="PHOSPHOMEVALONATE KINASE"/>
    <property type="match status" value="1"/>
</dbReference>
<evidence type="ECO:0000256" key="4">
    <source>
        <dbReference type="ARBA" id="ARBA00022777"/>
    </source>
</evidence>
<evidence type="ECO:0000313" key="7">
    <source>
        <dbReference type="Proteomes" id="UP000325577"/>
    </source>
</evidence>
<protein>
    <submittedName>
        <fullName evidence="6">Uncharacterized protein</fullName>
    </submittedName>
</protein>
<dbReference type="GO" id="GO:0010142">
    <property type="term" value="P:farnesyl diphosphate biosynthetic process, mevalonate pathway"/>
    <property type="evidence" value="ECO:0007669"/>
    <property type="project" value="TreeGrafter"/>
</dbReference>
<evidence type="ECO:0000256" key="3">
    <source>
        <dbReference type="ARBA" id="ARBA00022741"/>
    </source>
</evidence>
<dbReference type="GO" id="GO:0004631">
    <property type="term" value="F:phosphomevalonate kinase activity"/>
    <property type="evidence" value="ECO:0007669"/>
    <property type="project" value="TreeGrafter"/>
</dbReference>
<evidence type="ECO:0000256" key="5">
    <source>
        <dbReference type="ARBA" id="ARBA00022840"/>
    </source>
</evidence>
<name>A0A5J5A6A9_9ASTE</name>
<keyword evidence="5" id="KW-0067">ATP-binding</keyword>
<sequence length="88" mass="10043">MVDAVKKWQKSDPQKSLDTWRKLSEANSALETRFNTLSKLAAEHWEAYKGIINSCSMLSGRSKPMNRAKQILLKRCYAKDQVSHAPYG</sequence>
<evidence type="ECO:0000256" key="1">
    <source>
        <dbReference type="ARBA" id="ARBA00005092"/>
    </source>
</evidence>
<proteinExistence type="predicted"/>
<dbReference type="GO" id="GO:0005524">
    <property type="term" value="F:ATP binding"/>
    <property type="evidence" value="ECO:0007669"/>
    <property type="project" value="UniProtKB-KW"/>
</dbReference>
<dbReference type="PANTHER" id="PTHR31814">
    <property type="match status" value="1"/>
</dbReference>
<keyword evidence="2" id="KW-0808">Transferase</keyword>
<keyword evidence="7" id="KW-1185">Reference proteome</keyword>
<reference evidence="6 7" key="1">
    <citation type="submission" date="2019-09" db="EMBL/GenBank/DDBJ databases">
        <title>A chromosome-level genome assembly of the Chinese tupelo Nyssa sinensis.</title>
        <authorList>
            <person name="Yang X."/>
            <person name="Kang M."/>
            <person name="Yang Y."/>
            <person name="Xiong H."/>
            <person name="Wang M."/>
            <person name="Zhang Z."/>
            <person name="Wang Z."/>
            <person name="Wu H."/>
            <person name="Ma T."/>
            <person name="Liu J."/>
            <person name="Xi Z."/>
        </authorList>
    </citation>
    <scope>NUCLEOTIDE SEQUENCE [LARGE SCALE GENOMIC DNA]</scope>
    <source>
        <strain evidence="6">J267</strain>
        <tissue evidence="6">Leaf</tissue>
    </source>
</reference>
<dbReference type="EMBL" id="CM018046">
    <property type="protein sequence ID" value="KAA8525809.1"/>
    <property type="molecule type" value="Genomic_DNA"/>
</dbReference>